<accession>A0A8X6WHP8</accession>
<name>A0A8X6WHP8_TRICX</name>
<organism evidence="1 2">
    <name type="scientific">Trichonephila clavipes</name>
    <name type="common">Golden silk orbweaver</name>
    <name type="synonym">Nephila clavipes</name>
    <dbReference type="NCBI Taxonomy" id="2585209"/>
    <lineage>
        <taxon>Eukaryota</taxon>
        <taxon>Metazoa</taxon>
        <taxon>Ecdysozoa</taxon>
        <taxon>Arthropoda</taxon>
        <taxon>Chelicerata</taxon>
        <taxon>Arachnida</taxon>
        <taxon>Araneae</taxon>
        <taxon>Araneomorphae</taxon>
        <taxon>Entelegynae</taxon>
        <taxon>Araneoidea</taxon>
        <taxon>Nephilidae</taxon>
        <taxon>Trichonephila</taxon>
    </lineage>
</organism>
<protein>
    <submittedName>
        <fullName evidence="1">Transposon Ty3-I Gag-Pol polyprotein</fullName>
    </submittedName>
</protein>
<dbReference type="Proteomes" id="UP000887159">
    <property type="component" value="Unassembled WGS sequence"/>
</dbReference>
<proteinExistence type="predicted"/>
<gene>
    <name evidence="1" type="primary">TY3B-I_238</name>
    <name evidence="1" type="ORF">TNCV_5046321</name>
</gene>
<evidence type="ECO:0000313" key="1">
    <source>
        <dbReference type="EMBL" id="GFY35258.1"/>
    </source>
</evidence>
<reference evidence="1" key="1">
    <citation type="submission" date="2020-08" db="EMBL/GenBank/DDBJ databases">
        <title>Multicomponent nature underlies the extraordinary mechanical properties of spider dragline silk.</title>
        <authorList>
            <person name="Kono N."/>
            <person name="Nakamura H."/>
            <person name="Mori M."/>
            <person name="Yoshida Y."/>
            <person name="Ohtoshi R."/>
            <person name="Malay A.D."/>
            <person name="Moran D.A.P."/>
            <person name="Tomita M."/>
            <person name="Numata K."/>
            <person name="Arakawa K."/>
        </authorList>
    </citation>
    <scope>NUCLEOTIDE SEQUENCE</scope>
</reference>
<evidence type="ECO:0000313" key="2">
    <source>
        <dbReference type="Proteomes" id="UP000887159"/>
    </source>
</evidence>
<dbReference type="EMBL" id="BMAU01021430">
    <property type="protein sequence ID" value="GFY35258.1"/>
    <property type="molecule type" value="Genomic_DNA"/>
</dbReference>
<comment type="caution">
    <text evidence="1">The sequence shown here is derived from an EMBL/GenBank/DDBJ whole genome shotgun (WGS) entry which is preliminary data.</text>
</comment>
<dbReference type="AlphaFoldDB" id="A0A8X6WHP8"/>
<keyword evidence="2" id="KW-1185">Reference proteome</keyword>
<sequence length="143" mass="16633">MAFLSKGKKIDLYNLASELRVSVTLEDKIIDLREKITSCTFFQNNEQFVKEMLDNIVDERKSLEIEALKKKIEREDKFLADQRAFELEKLKLQAQNPPASVGNSSQMDSNPMRLDLKTVLPTFIPDKDDISLFLTMFERQMKL</sequence>